<evidence type="ECO:0000313" key="2">
    <source>
        <dbReference type="EMBL" id="HBJ08822.1"/>
    </source>
</evidence>
<comment type="caution">
    <text evidence="2">The sequence shown here is derived from an EMBL/GenBank/DDBJ whole genome shotgun (WGS) entry which is preliminary data.</text>
</comment>
<dbReference type="Gene3D" id="2.40.128.720">
    <property type="match status" value="2"/>
</dbReference>
<evidence type="ECO:0000313" key="3">
    <source>
        <dbReference type="Proteomes" id="UP000262954"/>
    </source>
</evidence>
<proteinExistence type="predicted"/>
<evidence type="ECO:0000256" key="1">
    <source>
        <dbReference type="SAM" id="SignalP"/>
    </source>
</evidence>
<dbReference type="Proteomes" id="UP000262954">
    <property type="component" value="Unassembled WGS sequence"/>
</dbReference>
<name>A0A354M2T3_9BACT</name>
<sequence length="493" mass="57383">MKKNLLIALFALCAYSLYADGQVVTLDSIMTRDAYNDLWKSEKYTYDEKQQVVKYIKWDNTGSSLKQDSTFYRYDVQGNMVFREKWTYPRTSKYPGWRGSSREENEYSADGKLYKEKSWSYFQPNADTEGEWYANSGYTYTYYDNGSIHTKLMASGGYRDGTVQPYTDKLMYVYTYDDQGRVILEETFDKSASEEWTEKSSRKTFEYSNDRLEDASLELYENYENGEWIPSSKTIRAFDDSDNLTLIEYWSYDETLKKWEGSSKIEYTLNTKGDILGYLDYGWENDNWMASKKSENQFDDNGNKILTHIWLVEDEGSLKDFTETEYGYDDQGRQNMSAYYTYSNGSKKGSLKSEYVFNDKDQEIEKTTYQWSTFDNNWEGKKKETTTYNENDDIASIKEDVFDGFEYMDQYVHTYYYTVHNTGGISEAKSDTMNFKVMVQTGTIQVEVSDDSPVSFYDLNGKLIKSNSTICSSLSAGVYVVKVGVNAVKVMVP</sequence>
<gene>
    <name evidence="2" type="ORF">DDY73_07420</name>
</gene>
<dbReference type="EMBL" id="DNWC01000095">
    <property type="protein sequence ID" value="HBJ08822.1"/>
    <property type="molecule type" value="Genomic_DNA"/>
</dbReference>
<accession>A0A354M2T3</accession>
<evidence type="ECO:0008006" key="4">
    <source>
        <dbReference type="Google" id="ProtNLM"/>
    </source>
</evidence>
<protein>
    <recommendedName>
        <fullName evidence="4">Secretion system C-terminal sorting domain-containing protein</fullName>
    </recommendedName>
</protein>
<organism evidence="2 3">
    <name type="scientific">Coprobacter fastidiosus</name>
    <dbReference type="NCBI Taxonomy" id="1099853"/>
    <lineage>
        <taxon>Bacteria</taxon>
        <taxon>Pseudomonadati</taxon>
        <taxon>Bacteroidota</taxon>
        <taxon>Bacteroidia</taxon>
        <taxon>Bacteroidales</taxon>
        <taxon>Barnesiellaceae</taxon>
        <taxon>Coprobacter</taxon>
    </lineage>
</organism>
<feature type="chain" id="PRO_5016873964" description="Secretion system C-terminal sorting domain-containing protein" evidence="1">
    <location>
        <begin position="20"/>
        <end position="493"/>
    </location>
</feature>
<keyword evidence="1" id="KW-0732">Signal</keyword>
<dbReference type="AlphaFoldDB" id="A0A354M2T3"/>
<reference evidence="2 3" key="1">
    <citation type="journal article" date="2018" name="Nat. Biotechnol.">
        <title>A standardized bacterial taxonomy based on genome phylogeny substantially revises the tree of life.</title>
        <authorList>
            <person name="Parks D.H."/>
            <person name="Chuvochina M."/>
            <person name="Waite D.W."/>
            <person name="Rinke C."/>
            <person name="Skarshewski A."/>
            <person name="Chaumeil P.A."/>
            <person name="Hugenholtz P."/>
        </authorList>
    </citation>
    <scope>NUCLEOTIDE SEQUENCE [LARGE SCALE GENOMIC DNA]</scope>
    <source>
        <strain evidence="2">UBA11482</strain>
    </source>
</reference>
<feature type="signal peptide" evidence="1">
    <location>
        <begin position="1"/>
        <end position="19"/>
    </location>
</feature>